<evidence type="ECO:0000259" key="1">
    <source>
        <dbReference type="Pfam" id="PF06406"/>
    </source>
</evidence>
<reference evidence="2" key="2">
    <citation type="journal article" date="2003" name="Plasmid">
        <title>Peripheral sequences of the Serratia entomophila pADAP virulence-associated region.</title>
        <authorList>
            <person name="Hurst M.R."/>
            <person name="O'Callaghan M."/>
            <person name="Glare T.R."/>
        </authorList>
    </citation>
    <scope>NUCLEOTIDE SEQUENCE</scope>
    <source>
        <strain evidence="2">A1MO2</strain>
        <plasmid evidence="2">pADAP</plasmid>
    </source>
</reference>
<dbReference type="InterPro" id="IPR043129">
    <property type="entry name" value="ATPase_NBD"/>
</dbReference>
<feature type="domain" description="Plasmid segregation protein ParM/StbA N-terminal" evidence="1">
    <location>
        <begin position="1"/>
        <end position="155"/>
    </location>
</feature>
<sequence>MHICCDDGSTNVKLAWYVGGELRTTLSPNSFRQGWKIDGIGSRRTFNYLVDGVKYTFDDVSQQAISTTHIEYQYGDTNLLAVHHALLNSGVEPQAVKLTVTLPISEFYTEDCQKNTVNIQRKIDNLLRPVTLNKGEAFTVTAVEVMPESLPAVFSPLVRENVARWKRLW</sequence>
<reference evidence="2" key="4">
    <citation type="submission" date="2017-12" db="EMBL/GenBank/DDBJ databases">
        <authorList>
            <person name="Hurst M.R.H."/>
        </authorList>
    </citation>
    <scope>NUCLEOTIDE SEQUENCE</scope>
    <source>
        <strain evidence="2">A1MO2</strain>
        <plasmid evidence="2">pADAP</plasmid>
    </source>
</reference>
<dbReference type="SUPFAM" id="SSF53067">
    <property type="entry name" value="Actin-like ATPase domain"/>
    <property type="match status" value="1"/>
</dbReference>
<reference evidence="2" key="1">
    <citation type="journal article" date="2000" name="J. Bacteriol.">
        <title>Plasmid-located pathogenicity determinants of Serratia entomophila, the causal agent of amber disease of grass grub, show similarity to the insecticidal toxins of Photorhabdus luminescens.</title>
        <authorList>
            <person name="Hurst M.R."/>
            <person name="Glare T.R."/>
            <person name="Jackson T.A."/>
            <person name="Ronson C.W."/>
        </authorList>
    </citation>
    <scope>NUCLEOTIDE SEQUENCE</scope>
    <source>
        <strain evidence="2">A1MO2</strain>
        <plasmid evidence="2">pADAP</plasmid>
    </source>
</reference>
<gene>
    <name evidence="2" type="primary">staB'</name>
</gene>
<dbReference type="AlphaFoldDB" id="A7M7F4"/>
<dbReference type="InterPro" id="IPR009440">
    <property type="entry name" value="ParM/StbA_N"/>
</dbReference>
<reference evidence="2" key="3">
    <citation type="journal article" date="2004" name="J. Bacteriol.">
        <title>Cloning Serratia entomophila antifeeding genes--a putative defective prophage active against the grass grub Costelytra zealandica.</title>
        <authorList>
            <person name="Hurst M.R."/>
            <person name="Glare T.R."/>
            <person name="Jackson T.A."/>
        </authorList>
    </citation>
    <scope>NUCLEOTIDE SEQUENCE</scope>
    <source>
        <strain evidence="2">A1MO2</strain>
        <plasmid evidence="2">pADAP</plasmid>
    </source>
</reference>
<protein>
    <submittedName>
        <fullName evidence="2">StaB</fullName>
    </submittedName>
</protein>
<dbReference type="Pfam" id="PF06406">
    <property type="entry name" value="StbA_N"/>
    <property type="match status" value="1"/>
</dbReference>
<proteinExistence type="predicted"/>
<geneLocation type="plasmid" evidence="2">
    <name>pADAP</name>
</geneLocation>
<dbReference type="Gene3D" id="3.30.420.40">
    <property type="match status" value="1"/>
</dbReference>
<accession>A7M7F4</accession>
<keyword evidence="2" id="KW-0614">Plasmid</keyword>
<dbReference type="EMBL" id="AF135182">
    <property type="protein sequence ID" value="ABU23795.1"/>
    <property type="molecule type" value="Genomic_DNA"/>
</dbReference>
<organism evidence="2">
    <name type="scientific">Serratia entomophila</name>
    <dbReference type="NCBI Taxonomy" id="42906"/>
    <lineage>
        <taxon>Bacteria</taxon>
        <taxon>Pseudomonadati</taxon>
        <taxon>Pseudomonadota</taxon>
        <taxon>Gammaproteobacteria</taxon>
        <taxon>Enterobacterales</taxon>
        <taxon>Yersiniaceae</taxon>
        <taxon>Serratia</taxon>
    </lineage>
</organism>
<name>A7M7F4_9GAMM</name>
<evidence type="ECO:0000313" key="2">
    <source>
        <dbReference type="EMBL" id="ABU23795.1"/>
    </source>
</evidence>